<proteinExistence type="predicted"/>
<comment type="caution">
    <text evidence="1">The sequence shown here is derived from an EMBL/GenBank/DDBJ whole genome shotgun (WGS) entry which is preliminary data.</text>
</comment>
<evidence type="ECO:0000313" key="1">
    <source>
        <dbReference type="EMBL" id="GDY31990.1"/>
    </source>
</evidence>
<dbReference type="EMBL" id="BJFL01000019">
    <property type="protein sequence ID" value="GDY31990.1"/>
    <property type="molecule type" value="Genomic_DNA"/>
</dbReference>
<protein>
    <submittedName>
        <fullName evidence="1">Uncharacterized protein</fullName>
    </submittedName>
</protein>
<dbReference type="AlphaFoldDB" id="A0A4D4JAF4"/>
<accession>A0A4D4JAF4</accession>
<sequence>MTIDVPIRPGAALNDPETRRFVEDNIINAKYNWIMRHSYIPDRAYNKEGIVNILANYPWQEYGYKYGRWQRELFFDELPFIPLRTWEKKYQTLLLIDPRDGSPVEEVNGMAKSVEPPSGRLLFAGDPHLAGVISTMRDGKRNISIVGSTRLGNPEGDQQIGARARDLTKVMVPEHAPQVQLFNPPKEYVKYLGPWLADHPEKPSNRL</sequence>
<organism evidence="1 2">
    <name type="scientific">Gandjariella thermophila</name>
    <dbReference type="NCBI Taxonomy" id="1931992"/>
    <lineage>
        <taxon>Bacteria</taxon>
        <taxon>Bacillati</taxon>
        <taxon>Actinomycetota</taxon>
        <taxon>Actinomycetes</taxon>
        <taxon>Pseudonocardiales</taxon>
        <taxon>Pseudonocardiaceae</taxon>
        <taxon>Gandjariella</taxon>
    </lineage>
</organism>
<evidence type="ECO:0000313" key="2">
    <source>
        <dbReference type="Proteomes" id="UP000298860"/>
    </source>
</evidence>
<dbReference type="RefSeq" id="WP_137815029.1">
    <property type="nucleotide sequence ID" value="NZ_BJFL01000019.1"/>
</dbReference>
<dbReference type="Proteomes" id="UP000298860">
    <property type="component" value="Unassembled WGS sequence"/>
</dbReference>
<dbReference type="OrthoDB" id="3703173at2"/>
<name>A0A4D4JAF4_9PSEU</name>
<gene>
    <name evidence="1" type="ORF">GTS_36230</name>
</gene>
<keyword evidence="2" id="KW-1185">Reference proteome</keyword>
<reference evidence="2" key="1">
    <citation type="submission" date="2019-04" db="EMBL/GenBank/DDBJ databases">
        <title>Draft genome sequence of Pseudonocardiaceae bacterium SL3-2-4.</title>
        <authorList>
            <person name="Ningsih F."/>
            <person name="Yokota A."/>
            <person name="Sakai Y."/>
            <person name="Nanatani K."/>
            <person name="Yabe S."/>
            <person name="Oetari A."/>
            <person name="Sjamsuridzal W."/>
        </authorList>
    </citation>
    <scope>NUCLEOTIDE SEQUENCE [LARGE SCALE GENOMIC DNA]</scope>
    <source>
        <strain evidence="2">SL3-2-4</strain>
    </source>
</reference>